<keyword evidence="8" id="KW-0418">Kinase</keyword>
<dbReference type="GO" id="GO:0004370">
    <property type="term" value="F:glycerol kinase activity"/>
    <property type="evidence" value="ECO:0007669"/>
    <property type="project" value="TreeGrafter"/>
</dbReference>
<protein>
    <recommendedName>
        <fullName evidence="13">Glycerol-3-phosphate dehydrogenase</fullName>
        <ecNumber evidence="13">1.1.5.3</ecNumber>
    </recommendedName>
</protein>
<organism evidence="19 20">
    <name type="scientific">Spodoptera exigua</name>
    <name type="common">Beet armyworm</name>
    <name type="synonym">Noctua fulgens</name>
    <dbReference type="NCBI Taxonomy" id="7107"/>
    <lineage>
        <taxon>Eukaryota</taxon>
        <taxon>Metazoa</taxon>
        <taxon>Ecdysozoa</taxon>
        <taxon>Arthropoda</taxon>
        <taxon>Hexapoda</taxon>
        <taxon>Insecta</taxon>
        <taxon>Pterygota</taxon>
        <taxon>Neoptera</taxon>
        <taxon>Endopterygota</taxon>
        <taxon>Lepidoptera</taxon>
        <taxon>Glossata</taxon>
        <taxon>Ditrysia</taxon>
        <taxon>Noctuoidea</taxon>
        <taxon>Noctuidae</taxon>
        <taxon>Amphipyrinae</taxon>
        <taxon>Spodoptera</taxon>
    </lineage>
</organism>
<keyword evidence="14" id="KW-1133">Transmembrane helix</keyword>
<dbReference type="Pfam" id="PF01266">
    <property type="entry name" value="DAO"/>
    <property type="match status" value="1"/>
</dbReference>
<name>A0A835FZL0_SPOEX</name>
<feature type="non-terminal residue" evidence="19">
    <location>
        <position position="1407"/>
    </location>
</feature>
<dbReference type="EC" id="1.1.5.3" evidence="13"/>
<evidence type="ECO:0000259" key="18">
    <source>
        <dbReference type="Pfam" id="PF07992"/>
    </source>
</evidence>
<evidence type="ECO:0000256" key="7">
    <source>
        <dbReference type="ARBA" id="ARBA00022741"/>
    </source>
</evidence>
<evidence type="ECO:0000256" key="12">
    <source>
        <dbReference type="ARBA" id="ARBA00023002"/>
    </source>
</evidence>
<dbReference type="InterPro" id="IPR018483">
    <property type="entry name" value="Carb_kinase_FGGY_CS"/>
</dbReference>
<evidence type="ECO:0000256" key="3">
    <source>
        <dbReference type="ARBA" id="ARBA00007330"/>
    </source>
</evidence>
<keyword evidence="7" id="KW-0547">Nucleotide-binding</keyword>
<evidence type="ECO:0000256" key="8">
    <source>
        <dbReference type="ARBA" id="ARBA00022777"/>
    </source>
</evidence>
<evidence type="ECO:0000256" key="13">
    <source>
        <dbReference type="RuleBase" id="RU361217"/>
    </source>
</evidence>
<comment type="caution">
    <text evidence="19">The sequence shown here is derived from an EMBL/GenBank/DDBJ whole genome shotgun (WGS) entry which is preliminary data.</text>
</comment>
<dbReference type="GO" id="GO:0006072">
    <property type="term" value="P:glycerol-3-phosphate metabolic process"/>
    <property type="evidence" value="ECO:0007669"/>
    <property type="project" value="UniProtKB-UniRule"/>
</dbReference>
<evidence type="ECO:0000256" key="5">
    <source>
        <dbReference type="ARBA" id="ARBA00022630"/>
    </source>
</evidence>
<dbReference type="GO" id="GO:0005524">
    <property type="term" value="F:ATP binding"/>
    <property type="evidence" value="ECO:0007669"/>
    <property type="project" value="UniProtKB-KW"/>
</dbReference>
<gene>
    <name evidence="19" type="ORF">HW555_014487</name>
</gene>
<dbReference type="Gene3D" id="3.30.9.10">
    <property type="entry name" value="D-Amino Acid Oxidase, subunit A, domain 2"/>
    <property type="match status" value="1"/>
</dbReference>
<evidence type="ECO:0000256" key="6">
    <source>
        <dbReference type="ARBA" id="ARBA00022679"/>
    </source>
</evidence>
<proteinExistence type="inferred from homology"/>
<dbReference type="InterPro" id="IPR006076">
    <property type="entry name" value="FAD-dep_OxRdtase"/>
</dbReference>
<evidence type="ECO:0000256" key="9">
    <source>
        <dbReference type="ARBA" id="ARBA00022798"/>
    </source>
</evidence>
<dbReference type="InterPro" id="IPR023753">
    <property type="entry name" value="FAD/NAD-binding_dom"/>
</dbReference>
<comment type="pathway">
    <text evidence="2">Polyol metabolism; glycerol degradation via glycerol kinase pathway; sn-glycerol 3-phosphate from glycerol: step 1/1.</text>
</comment>
<comment type="similarity">
    <text evidence="3 13">Belongs to the FAD-dependent glycerol-3-phosphate dehydrogenase family.</text>
</comment>
<evidence type="ECO:0000256" key="2">
    <source>
        <dbReference type="ARBA" id="ARBA00005190"/>
    </source>
</evidence>
<dbReference type="GO" id="GO:0019563">
    <property type="term" value="P:glycerol catabolic process"/>
    <property type="evidence" value="ECO:0007669"/>
    <property type="project" value="UniProtKB-UniPathway"/>
</dbReference>
<dbReference type="Pfam" id="PF00370">
    <property type="entry name" value="FGGY_N"/>
    <property type="match status" value="1"/>
</dbReference>
<dbReference type="Gene3D" id="3.50.50.60">
    <property type="entry name" value="FAD/NAD(P)-binding domain"/>
    <property type="match status" value="3"/>
</dbReference>
<dbReference type="InterPro" id="IPR004474">
    <property type="entry name" value="LytR_CpsA_psr"/>
</dbReference>
<feature type="non-terminal residue" evidence="19">
    <location>
        <position position="1"/>
    </location>
</feature>
<evidence type="ECO:0000256" key="10">
    <source>
        <dbReference type="ARBA" id="ARBA00022827"/>
    </source>
</evidence>
<feature type="domain" description="FAD dependent oxidoreductase" evidence="16">
    <location>
        <begin position="1116"/>
        <end position="1402"/>
    </location>
</feature>
<keyword evidence="5 13" id="KW-0285">Flavoprotein</keyword>
<evidence type="ECO:0000256" key="11">
    <source>
        <dbReference type="ARBA" id="ARBA00022840"/>
    </source>
</evidence>
<feature type="domain" description="Carbohydrate kinase FGGY N-terminal" evidence="15">
    <location>
        <begin position="743"/>
        <end position="928"/>
    </location>
</feature>
<feature type="domain" description="Cell envelope-related transcriptional attenuator" evidence="17">
    <location>
        <begin position="108"/>
        <end position="251"/>
    </location>
</feature>
<dbReference type="PROSITE" id="PS00977">
    <property type="entry name" value="FAD_G3PDH_1"/>
    <property type="match status" value="1"/>
</dbReference>
<keyword evidence="9" id="KW-0319">Glycerol metabolism</keyword>
<evidence type="ECO:0000256" key="14">
    <source>
        <dbReference type="SAM" id="Phobius"/>
    </source>
</evidence>
<accession>A0A835FZL0</accession>
<dbReference type="Pfam" id="PF03816">
    <property type="entry name" value="LytR_cpsA_psr"/>
    <property type="match status" value="1"/>
</dbReference>
<dbReference type="SUPFAM" id="SSF51905">
    <property type="entry name" value="FAD/NAD(P)-binding domain"/>
    <property type="match status" value="2"/>
</dbReference>
<dbReference type="PROSITE" id="PS00445">
    <property type="entry name" value="FGGY_KINASES_2"/>
    <property type="match status" value="1"/>
</dbReference>
<keyword evidence="14" id="KW-0472">Membrane</keyword>
<dbReference type="GO" id="GO:0005829">
    <property type="term" value="C:cytosol"/>
    <property type="evidence" value="ECO:0007669"/>
    <property type="project" value="TreeGrafter"/>
</dbReference>
<feature type="domain" description="FAD/NAD(P)-binding" evidence="18">
    <location>
        <begin position="363"/>
        <end position="518"/>
    </location>
</feature>
<keyword evidence="14" id="KW-0812">Transmembrane</keyword>
<dbReference type="Gene3D" id="3.30.420.40">
    <property type="match status" value="2"/>
</dbReference>
<keyword evidence="12 13" id="KW-0560">Oxidoreductase</keyword>
<dbReference type="GO" id="GO:0004368">
    <property type="term" value="F:glycerol-3-phosphate dehydrogenase (quinone) activity"/>
    <property type="evidence" value="ECO:0007669"/>
    <property type="project" value="UniProtKB-EC"/>
</dbReference>
<sequence>PQRLFFVIIEAVMFEDRRKDLNEWKKRSSAVQLIYLMEVVIVLSILLVVVSVGCYAAVSFQHAKEESQAQVVSTKNQNFTGDEQSSDKELTVMLVGNDSRDDDEDQGRSDTLMVAHYDGKTKQPKLVSIMRDSYVNIPGHGLDKINAAYAYGGAQLTKEVLNTSFGLPINYYVILDFKEFSEIIDELYPKGVKIDSEKDINLDGVDIHKGVQTLDGNSLLQYARFRMDEEGDFGRIRRQQQVMDALIEQSKDLIPLWELPQVAGKIVGRIDTNVPTSLLIDLAKDFLTGKVKSLESLSVPVKGSWDFDDNTPSGSKEGLCVKVVIIGASFAGVSAALAIRKKHSLAEIVLVEKQQTVGYLPGGINLYFSEKIKPIEKARFISEKELVAEDIRLLTETEVIATGSSQWSQKIQGSDSEKVLKYKFLPGGLEALDQLASSRKIALIGGGQIGAEAADTLINQGKEYFDKEMIQPVQEKMAARGVIFHFEETVEKVTEMEDVLIIETRKSQVTCDNAVFAMNVCGVKPMKVEELLDKKEAREVGILKKVILAGGRIADSELLSYLDVLIHSRLYFFKGELELFDRENIWEKEQQLSSRQLADFSKTLLKTSLDCFVEEYQPGNNLHEWSLVKYLSVMAIIDFEIVGETRIGIDLKMDRLYNEVLTQVLVLSLKNLNGVVIESYQAKQSYDLVITNILRAQAYPAKTELYVLSELGSEYDIKQIRTKIRELNVLTTKEETEMTEQKYIMAIDQGTTSSRAIIFDKKGNNIGSSQKEFTQYFPKAGWVEHNANEIWNSVQSVIAGALIESGIKPSDIAGIGITNQRETTVVWDKVTGLPIYNAVVWQSRQSSPIADQLKADGQGDMIHKKTGLVVDAYFSATKIRWILDNVEGAQERAEKGELLFGTIDTWLVWKLTGGETHVTDYSNASRSAVQWLRDGLKMIQTAAESEAVAKESHNKNEVYVVPAFTGLGAPYWDSDARGAVFGITRGTTREDFVKATLQAVAYQVRDIIDTMKNDTGIAIPILKVDGGAANNDLLMQFQADILNTSVQRAQNLETTALGAAFLAGLAVGFWKDLDELKAFYEEGQIFEAEMPDEERMTFSIKTRAASIEKMQQETLDLLIIGGGITGAGVAIQASASGIKTGLIEMQDFAEGTSSRSTKLVHGGIRYLKNFDVEVVADTVQERAVVQSIAPHIPKPDPMLLPIYDEPKATFNMFSVKVAMDLYDRLANVIGTKYENYTLTKKEVLEREPQLKSEGLLGGGVYLDFRNNDARLVIENIKQAATDGGHLVSKVKAIGFITDNKGKIIGVKAQDLLTNEIFEIKAKVVINTTGPWSDKVRGLDTKEKMIPQMRPTKGVHLVVDSSKLFVPQPTYFDTGKHDGRMVFVVPREKKTYFGTTDTDYTGDYEHPT</sequence>
<evidence type="ECO:0000259" key="15">
    <source>
        <dbReference type="Pfam" id="PF00370"/>
    </source>
</evidence>
<comment type="similarity">
    <text evidence="4">Belongs to the FGGY kinase family.</text>
</comment>
<reference evidence="19" key="1">
    <citation type="submission" date="2020-08" db="EMBL/GenBank/DDBJ databases">
        <title>Spodoptera exigua strain:BAW_Kor-Di-RS1 Genome sequencing and assembly.</title>
        <authorList>
            <person name="Kim J."/>
            <person name="Nam H.Y."/>
            <person name="Kwon M."/>
            <person name="Choi J.H."/>
            <person name="Cho S.R."/>
            <person name="Kim G.-H."/>
        </authorList>
    </citation>
    <scope>NUCLEOTIDE SEQUENCE</scope>
    <source>
        <strain evidence="19">BAW_Kor-Di-RS1</strain>
        <tissue evidence="19">Whole-body</tissue>
    </source>
</reference>
<evidence type="ECO:0000256" key="4">
    <source>
        <dbReference type="ARBA" id="ARBA00009156"/>
    </source>
</evidence>
<dbReference type="Pfam" id="PF07992">
    <property type="entry name" value="Pyr_redox_2"/>
    <property type="match status" value="1"/>
</dbReference>
<dbReference type="PRINTS" id="PR01001">
    <property type="entry name" value="FADG3PDH"/>
</dbReference>
<dbReference type="SUPFAM" id="SSF53067">
    <property type="entry name" value="Actin-like ATPase domain"/>
    <property type="match status" value="2"/>
</dbReference>
<evidence type="ECO:0000313" key="19">
    <source>
        <dbReference type="EMBL" id="KAF9404157.1"/>
    </source>
</evidence>
<dbReference type="Proteomes" id="UP000648187">
    <property type="component" value="Unassembled WGS sequence"/>
</dbReference>
<keyword evidence="10" id="KW-0274">FAD</keyword>
<dbReference type="NCBIfam" id="TIGR00350">
    <property type="entry name" value="lytR_cpsA_psr"/>
    <property type="match status" value="1"/>
</dbReference>
<dbReference type="PANTHER" id="PTHR10196">
    <property type="entry name" value="SUGAR KINASE"/>
    <property type="match status" value="1"/>
</dbReference>
<evidence type="ECO:0000256" key="1">
    <source>
        <dbReference type="ARBA" id="ARBA00001974"/>
    </source>
</evidence>
<dbReference type="EMBL" id="JACKWZ010001064">
    <property type="protein sequence ID" value="KAF9404157.1"/>
    <property type="molecule type" value="Genomic_DNA"/>
</dbReference>
<dbReference type="InterPro" id="IPR036188">
    <property type="entry name" value="FAD/NAD-bd_sf"/>
</dbReference>
<dbReference type="InterPro" id="IPR018484">
    <property type="entry name" value="FGGY_N"/>
</dbReference>
<evidence type="ECO:0000313" key="20">
    <source>
        <dbReference type="Proteomes" id="UP000648187"/>
    </source>
</evidence>
<keyword evidence="6" id="KW-0808">Transferase</keyword>
<evidence type="ECO:0000259" key="17">
    <source>
        <dbReference type="Pfam" id="PF03816"/>
    </source>
</evidence>
<keyword evidence="20" id="KW-1185">Reference proteome</keyword>
<dbReference type="UniPathway" id="UPA00618">
    <property type="reaction ID" value="UER00672"/>
</dbReference>
<dbReference type="Gene3D" id="3.40.630.190">
    <property type="entry name" value="LCP protein"/>
    <property type="match status" value="1"/>
</dbReference>
<comment type="cofactor">
    <cofactor evidence="1 13">
        <name>FAD</name>
        <dbReference type="ChEBI" id="CHEBI:57692"/>
    </cofactor>
</comment>
<dbReference type="FunFam" id="3.30.420.40:FF:000008">
    <property type="entry name" value="Glycerol kinase"/>
    <property type="match status" value="1"/>
</dbReference>
<dbReference type="InterPro" id="IPR043129">
    <property type="entry name" value="ATPase_NBD"/>
</dbReference>
<evidence type="ECO:0000259" key="16">
    <source>
        <dbReference type="Pfam" id="PF01266"/>
    </source>
</evidence>
<comment type="catalytic activity">
    <reaction evidence="13">
        <text>a quinone + sn-glycerol 3-phosphate = dihydroxyacetone phosphate + a quinol</text>
        <dbReference type="Rhea" id="RHEA:18977"/>
        <dbReference type="ChEBI" id="CHEBI:24646"/>
        <dbReference type="ChEBI" id="CHEBI:57597"/>
        <dbReference type="ChEBI" id="CHEBI:57642"/>
        <dbReference type="ChEBI" id="CHEBI:132124"/>
        <dbReference type="EC" id="1.1.5.3"/>
    </reaction>
</comment>
<dbReference type="PANTHER" id="PTHR10196:SF69">
    <property type="entry name" value="GLYCEROL KINASE"/>
    <property type="match status" value="1"/>
</dbReference>
<dbReference type="InterPro" id="IPR000447">
    <property type="entry name" value="G3P_DH_FAD-dep"/>
</dbReference>
<keyword evidence="11" id="KW-0067">ATP-binding</keyword>
<dbReference type="PROSITE" id="PS00933">
    <property type="entry name" value="FGGY_KINASES_1"/>
    <property type="match status" value="1"/>
</dbReference>
<feature type="transmembrane region" description="Helical" evidence="14">
    <location>
        <begin position="33"/>
        <end position="58"/>
    </location>
</feature>